<keyword evidence="7" id="KW-0539">Nucleus</keyword>
<evidence type="ECO:0000256" key="1">
    <source>
        <dbReference type="ARBA" id="ARBA00004123"/>
    </source>
</evidence>
<evidence type="ECO:0000256" key="10">
    <source>
        <dbReference type="SAM" id="MobiDB-lite"/>
    </source>
</evidence>
<dbReference type="GO" id="GO:0006139">
    <property type="term" value="P:nucleobase-containing compound metabolic process"/>
    <property type="evidence" value="ECO:0007669"/>
    <property type="project" value="InterPro"/>
</dbReference>
<dbReference type="PANTHER" id="PTHR13620">
    <property type="entry name" value="3-5 EXONUCLEASE"/>
    <property type="match status" value="1"/>
</dbReference>
<dbReference type="Gramene" id="ONI28856">
    <property type="protein sequence ID" value="ONI28856"/>
    <property type="gene ID" value="PRUPE_1G164900"/>
</dbReference>
<dbReference type="EMBL" id="CM007651">
    <property type="protein sequence ID" value="ONI28856.1"/>
    <property type="molecule type" value="Genomic_DNA"/>
</dbReference>
<gene>
    <name evidence="12" type="ORF">PRUPE_1G164900</name>
</gene>
<name>A0A251QYN1_PRUPE</name>
<comment type="subcellular location">
    <subcellularLocation>
        <location evidence="1">Nucleus</location>
    </subcellularLocation>
</comment>
<reference evidence="12" key="2">
    <citation type="submission" date="2016-12" db="EMBL/GenBank/DDBJ databases">
        <title>WGS assembly of Prunus persica.</title>
        <authorList>
            <person name="Verde I."/>
            <person name="Jenkins J."/>
            <person name="Dondini L."/>
            <person name="Micali S."/>
            <person name="Pagliarani G."/>
            <person name="Vendramin E."/>
            <person name="Paris R."/>
            <person name="Aramini V."/>
            <person name="Gazza L."/>
            <person name="Rossini L."/>
            <person name="Bassi D."/>
            <person name="Troggio M."/>
            <person name="Shu S."/>
            <person name="Grimwood J.H."/>
            <person name="Tartarini S."/>
            <person name="Dettori M.T."/>
            <person name="Schmutz J."/>
        </authorList>
    </citation>
    <scope>NUCLEOTIDE SEQUENCE</scope>
</reference>
<keyword evidence="4" id="KW-0378">Hydrolase</keyword>
<evidence type="ECO:0000256" key="2">
    <source>
        <dbReference type="ARBA" id="ARBA00022722"/>
    </source>
</evidence>
<dbReference type="FunFam" id="3.30.420.10:FF:000114">
    <property type="entry name" value="Werner Syndrome-like exonuclease"/>
    <property type="match status" value="1"/>
</dbReference>
<evidence type="ECO:0000256" key="6">
    <source>
        <dbReference type="ARBA" id="ARBA00022842"/>
    </source>
</evidence>
<dbReference type="InterPro" id="IPR051132">
    <property type="entry name" value="3-5_Exonuclease_domain"/>
</dbReference>
<dbReference type="Gramene" id="ONI28855">
    <property type="protein sequence ID" value="ONI28855"/>
    <property type="gene ID" value="PRUPE_1G164900"/>
</dbReference>
<sequence>MEEKSQSLENKSKSKKTILSELELDDEPFTEEDLQAIEAAFEAATSSSLPKKRRPSPYDDSDGDDKTQQHHCRIARRRLPSSVLALQHPNAFSLSPCRQAANIRMRYPVMKFGGQITYSRTAVQVEKAAMEVLKIIEAKEKQAGQTAVGFDIEWRPTFQRGVPPRKAAVMQICVDTSCCHVMHIVHSGIPQSLQLLLEDASILKVGLGIAGDSVKVFKDYNVSTKAVEDLKYLAKRKLGGGLQNWGLASLTEKLICKQLLKPNKIRLGNWEAKFLSKEQLEYAAIDAFTSWHLYEVLKSLPNAEKVTPDNQSEELQAVSS</sequence>
<keyword evidence="2" id="KW-0540">Nuclease</keyword>
<dbReference type="GO" id="GO:0003676">
    <property type="term" value="F:nucleic acid binding"/>
    <property type="evidence" value="ECO:0007669"/>
    <property type="project" value="InterPro"/>
</dbReference>
<dbReference type="AlphaFoldDB" id="A0A251QYN1"/>
<dbReference type="Proteomes" id="UP000006882">
    <property type="component" value="Chromosome G1"/>
</dbReference>
<dbReference type="GO" id="GO:0005634">
    <property type="term" value="C:nucleus"/>
    <property type="evidence" value="ECO:0007669"/>
    <property type="project" value="UniProtKB-SubCell"/>
</dbReference>
<evidence type="ECO:0000256" key="3">
    <source>
        <dbReference type="ARBA" id="ARBA00022723"/>
    </source>
</evidence>
<dbReference type="PANTHER" id="PTHR13620:SF109">
    <property type="entry name" value="3'-5' EXONUCLEASE"/>
    <property type="match status" value="1"/>
</dbReference>
<keyword evidence="3" id="KW-0479">Metal-binding</keyword>
<protein>
    <recommendedName>
        <fullName evidence="8">3'-5' exonuclease</fullName>
    </recommendedName>
    <alternativeName>
        <fullName evidence="9">Werner Syndrome-like exonuclease</fullName>
    </alternativeName>
</protein>
<dbReference type="EMBL" id="CM007651">
    <property type="protein sequence ID" value="ONI28857.1"/>
    <property type="molecule type" value="Genomic_DNA"/>
</dbReference>
<keyword evidence="13" id="KW-1185">Reference proteome</keyword>
<keyword evidence="5" id="KW-0269">Exonuclease</keyword>
<evidence type="ECO:0000313" key="12">
    <source>
        <dbReference type="EMBL" id="ONI28857.1"/>
    </source>
</evidence>
<dbReference type="Gramene" id="ONI28857">
    <property type="protein sequence ID" value="ONI28857"/>
    <property type="gene ID" value="PRUPE_1G164900"/>
</dbReference>
<keyword evidence="6" id="KW-0460">Magnesium</keyword>
<dbReference type="Gene3D" id="3.30.420.10">
    <property type="entry name" value="Ribonuclease H-like superfamily/Ribonuclease H"/>
    <property type="match status" value="1"/>
</dbReference>
<dbReference type="InterPro" id="IPR012337">
    <property type="entry name" value="RNaseH-like_sf"/>
</dbReference>
<dbReference type="InterPro" id="IPR036397">
    <property type="entry name" value="RNaseH_sf"/>
</dbReference>
<dbReference type="GO" id="GO:0046872">
    <property type="term" value="F:metal ion binding"/>
    <property type="evidence" value="ECO:0007669"/>
    <property type="project" value="UniProtKB-KW"/>
</dbReference>
<reference evidence="12 13" key="1">
    <citation type="journal article" date="2013" name="Nat. Genet.">
        <title>The high-quality draft genome of peach (Prunus persica) identifies unique patterns of genetic diversity, domestication and genome evolution.</title>
        <authorList>
            <consortium name="International Peach Genome Initiative"/>
            <person name="Verde I."/>
            <person name="Abbott A.G."/>
            <person name="Scalabrin S."/>
            <person name="Jung S."/>
            <person name="Shu S."/>
            <person name="Marroni F."/>
            <person name="Zhebentyayeva T."/>
            <person name="Dettori M.T."/>
            <person name="Grimwood J."/>
            <person name="Cattonaro F."/>
            <person name="Zuccolo A."/>
            <person name="Rossini L."/>
            <person name="Jenkins J."/>
            <person name="Vendramin E."/>
            <person name="Meisel L.A."/>
            <person name="Decroocq V."/>
            <person name="Sosinski B."/>
            <person name="Prochnik S."/>
            <person name="Mitros T."/>
            <person name="Policriti A."/>
            <person name="Cipriani G."/>
            <person name="Dondini L."/>
            <person name="Ficklin S."/>
            <person name="Goodstein D.M."/>
            <person name="Xuan P."/>
            <person name="Del Fabbro C."/>
            <person name="Aramini V."/>
            <person name="Copetti D."/>
            <person name="Gonzalez S."/>
            <person name="Horner D.S."/>
            <person name="Falchi R."/>
            <person name="Lucas S."/>
            <person name="Mica E."/>
            <person name="Maldonado J."/>
            <person name="Lazzari B."/>
            <person name="Bielenberg D."/>
            <person name="Pirona R."/>
            <person name="Miculan M."/>
            <person name="Barakat A."/>
            <person name="Testolin R."/>
            <person name="Stella A."/>
            <person name="Tartarini S."/>
            <person name="Tonutti P."/>
            <person name="Arus P."/>
            <person name="Orellana A."/>
            <person name="Wells C."/>
            <person name="Main D."/>
            <person name="Vizzotto G."/>
            <person name="Silva H."/>
            <person name="Salamini F."/>
            <person name="Schmutz J."/>
            <person name="Morgante M."/>
            <person name="Rokhsar D.S."/>
        </authorList>
    </citation>
    <scope>NUCLEOTIDE SEQUENCE [LARGE SCALE GENOMIC DNA]</scope>
    <source>
        <strain evidence="13">cv. Nemared</strain>
    </source>
</reference>
<evidence type="ECO:0000313" key="13">
    <source>
        <dbReference type="Proteomes" id="UP000006882"/>
    </source>
</evidence>
<dbReference type="Gramene" id="ONI28858">
    <property type="protein sequence ID" value="ONI28858"/>
    <property type="gene ID" value="PRUPE_1G164900"/>
</dbReference>
<dbReference type="SMART" id="SM00474">
    <property type="entry name" value="35EXOc"/>
    <property type="match status" value="1"/>
</dbReference>
<evidence type="ECO:0000256" key="8">
    <source>
        <dbReference type="ARBA" id="ARBA00040531"/>
    </source>
</evidence>
<feature type="region of interest" description="Disordered" evidence="10">
    <location>
        <begin position="1"/>
        <end position="71"/>
    </location>
</feature>
<feature type="compositionally biased region" description="Basic and acidic residues" evidence="10">
    <location>
        <begin position="1"/>
        <end position="12"/>
    </location>
</feature>
<evidence type="ECO:0000259" key="11">
    <source>
        <dbReference type="SMART" id="SM00474"/>
    </source>
</evidence>
<dbReference type="EMBL" id="CM007651">
    <property type="protein sequence ID" value="ONI28855.1"/>
    <property type="molecule type" value="Genomic_DNA"/>
</dbReference>
<evidence type="ECO:0000256" key="7">
    <source>
        <dbReference type="ARBA" id="ARBA00023242"/>
    </source>
</evidence>
<evidence type="ECO:0000256" key="4">
    <source>
        <dbReference type="ARBA" id="ARBA00022801"/>
    </source>
</evidence>
<dbReference type="CDD" id="cd06141">
    <property type="entry name" value="WRN_exo"/>
    <property type="match status" value="1"/>
</dbReference>
<proteinExistence type="predicted"/>
<dbReference type="EMBL" id="CM007651">
    <property type="protein sequence ID" value="ONI28858.1"/>
    <property type="molecule type" value="Genomic_DNA"/>
</dbReference>
<dbReference type="Pfam" id="PF01612">
    <property type="entry name" value="DNA_pol_A_exo1"/>
    <property type="match status" value="1"/>
</dbReference>
<dbReference type="InterPro" id="IPR002562">
    <property type="entry name" value="3'-5'_exonuclease_dom"/>
</dbReference>
<feature type="compositionally biased region" description="Acidic residues" evidence="10">
    <location>
        <begin position="22"/>
        <end position="35"/>
    </location>
</feature>
<organism evidence="12 13">
    <name type="scientific">Prunus persica</name>
    <name type="common">Peach</name>
    <name type="synonym">Amygdalus persica</name>
    <dbReference type="NCBI Taxonomy" id="3760"/>
    <lineage>
        <taxon>Eukaryota</taxon>
        <taxon>Viridiplantae</taxon>
        <taxon>Streptophyta</taxon>
        <taxon>Embryophyta</taxon>
        <taxon>Tracheophyta</taxon>
        <taxon>Spermatophyta</taxon>
        <taxon>Magnoliopsida</taxon>
        <taxon>eudicotyledons</taxon>
        <taxon>Gunneridae</taxon>
        <taxon>Pentapetalae</taxon>
        <taxon>rosids</taxon>
        <taxon>fabids</taxon>
        <taxon>Rosales</taxon>
        <taxon>Rosaceae</taxon>
        <taxon>Amygdaloideae</taxon>
        <taxon>Amygdaleae</taxon>
        <taxon>Prunus</taxon>
    </lineage>
</organism>
<accession>A0A251QYN1</accession>
<dbReference type="SUPFAM" id="SSF53098">
    <property type="entry name" value="Ribonuclease H-like"/>
    <property type="match status" value="1"/>
</dbReference>
<dbReference type="GO" id="GO:0008408">
    <property type="term" value="F:3'-5' exonuclease activity"/>
    <property type="evidence" value="ECO:0000318"/>
    <property type="project" value="GO_Central"/>
</dbReference>
<feature type="domain" description="3'-5' exonuclease" evidence="11">
    <location>
        <begin position="123"/>
        <end position="302"/>
    </location>
</feature>
<evidence type="ECO:0000256" key="5">
    <source>
        <dbReference type="ARBA" id="ARBA00022839"/>
    </source>
</evidence>
<evidence type="ECO:0000256" key="9">
    <source>
        <dbReference type="ARBA" id="ARBA00042761"/>
    </source>
</evidence>
<dbReference type="STRING" id="3760.A0A251QYN1"/>